<dbReference type="AlphaFoldDB" id="A0A2H0V4I4"/>
<gene>
    <name evidence="1" type="ORF">COT97_03725</name>
</gene>
<dbReference type="EMBL" id="PFAP01000026">
    <property type="protein sequence ID" value="PIR93982.1"/>
    <property type="molecule type" value="Genomic_DNA"/>
</dbReference>
<organism evidence="1 2">
    <name type="scientific">Candidatus Falkowbacteria bacterium CG10_big_fil_rev_8_21_14_0_10_39_11</name>
    <dbReference type="NCBI Taxonomy" id="1974565"/>
    <lineage>
        <taxon>Bacteria</taxon>
        <taxon>Candidatus Falkowiibacteriota</taxon>
    </lineage>
</organism>
<proteinExistence type="predicted"/>
<evidence type="ECO:0000313" key="1">
    <source>
        <dbReference type="EMBL" id="PIR93982.1"/>
    </source>
</evidence>
<evidence type="ECO:0000313" key="2">
    <source>
        <dbReference type="Proteomes" id="UP000229901"/>
    </source>
</evidence>
<reference evidence="2" key="1">
    <citation type="submission" date="2017-09" db="EMBL/GenBank/DDBJ databases">
        <title>Depth-based differentiation of microbial function through sediment-hosted aquifers and enrichment of novel symbionts in the deep terrestrial subsurface.</title>
        <authorList>
            <person name="Probst A.J."/>
            <person name="Ladd B."/>
            <person name="Jarett J.K."/>
            <person name="Geller-Mcgrath D.E."/>
            <person name="Sieber C.M.K."/>
            <person name="Emerson J.B."/>
            <person name="Anantharaman K."/>
            <person name="Thomas B.C."/>
            <person name="Malmstrom R."/>
            <person name="Stieglmeier M."/>
            <person name="Klingl A."/>
            <person name="Woyke T."/>
            <person name="Ryan C.M."/>
            <person name="Banfield J.F."/>
        </authorList>
    </citation>
    <scope>NUCLEOTIDE SEQUENCE [LARGE SCALE GENOMIC DNA]</scope>
</reference>
<accession>A0A2H0V4I4</accession>
<dbReference type="Proteomes" id="UP000229901">
    <property type="component" value="Unassembled WGS sequence"/>
</dbReference>
<sequence>MASQKIEQRTNHSLRDRLIPVAVALEAGEGLWFLGLIPPDSAAVRDRTVESVVAEILTILVEQLLTNFVDALDRAVRATKAVDEFSIVVTLQLPASTEPIAHGFLLAGHTTGEEGVTRLDVIAVELLYRQRLEVQLNTGDLLEPACGQALIVGRIVVERPRLGHDLETLGDTGLVYEEDETVGRDRIRENRLVSLIVTPVHDLRLDEVGRDVELLVADFEEAGVDHVIDGSRLDVRVGRIVGLNRIVALVLNRSRGFGRGWILVDGFVGAAAHSHGRGSNDSGDHCVKNSVQRKSQNLLTRRTHGSLH</sequence>
<comment type="caution">
    <text evidence="1">The sequence shown here is derived from an EMBL/GenBank/DDBJ whole genome shotgun (WGS) entry which is preliminary data.</text>
</comment>
<protein>
    <submittedName>
        <fullName evidence="1">Uncharacterized protein</fullName>
    </submittedName>
</protein>
<name>A0A2H0V4I4_9BACT</name>